<comment type="subcellular location">
    <subcellularLocation>
        <location evidence="1 14">Cell membrane</location>
        <topology evidence="1 14">Multi-pass membrane protein</topology>
    </subcellularLocation>
</comment>
<dbReference type="InterPro" id="IPR000725">
    <property type="entry name" value="Olfact_rcpt"/>
</dbReference>
<dbReference type="GO" id="GO:0004984">
    <property type="term" value="F:olfactory receptor activity"/>
    <property type="evidence" value="ECO:0007669"/>
    <property type="project" value="InterPro"/>
</dbReference>
<reference evidence="16 17" key="1">
    <citation type="submission" date="2019-08" db="EMBL/GenBank/DDBJ databases">
        <title>A chromosome-level genome assembly, high-density linkage maps, and genome scans reveal the genomic architecture of hybrid incompatibilities underlying speciation via character displacement in darters (Percidae: Etheostominae).</title>
        <authorList>
            <person name="Moran R.L."/>
            <person name="Catchen J.M."/>
            <person name="Fuller R.C."/>
        </authorList>
    </citation>
    <scope>NUCLEOTIDE SEQUENCE [LARGE SCALE GENOMIC DNA]</scope>
    <source>
        <strain evidence="16">EspeVRDwgs_2016</strain>
        <tissue evidence="16">Muscle</tissue>
    </source>
</reference>
<keyword evidence="3 14" id="KW-0716">Sensory transduction</keyword>
<proteinExistence type="inferred from homology"/>
<evidence type="ECO:0000256" key="12">
    <source>
        <dbReference type="ARBA" id="ARBA00023224"/>
    </source>
</evidence>
<evidence type="ECO:0000256" key="11">
    <source>
        <dbReference type="ARBA" id="ARBA00023180"/>
    </source>
</evidence>
<dbReference type="InterPro" id="IPR017452">
    <property type="entry name" value="GPCR_Rhodpsn_7TM"/>
</dbReference>
<keyword evidence="10 13" id="KW-0675">Receptor</keyword>
<dbReference type="AlphaFoldDB" id="A0A5J5C7V8"/>
<evidence type="ECO:0000256" key="1">
    <source>
        <dbReference type="ARBA" id="ARBA00004651"/>
    </source>
</evidence>
<gene>
    <name evidence="16" type="ORF">FQN60_002451</name>
</gene>
<evidence type="ECO:0000256" key="8">
    <source>
        <dbReference type="ARBA" id="ARBA00023136"/>
    </source>
</evidence>
<dbReference type="Pfam" id="PF13853">
    <property type="entry name" value="7tm_4"/>
    <property type="match status" value="1"/>
</dbReference>
<dbReference type="PANTHER" id="PTHR26451:SF847">
    <property type="entry name" value="ODORANT RECEPTOR-RELATED"/>
    <property type="match status" value="1"/>
</dbReference>
<feature type="transmembrane region" description="Helical" evidence="14">
    <location>
        <begin position="129"/>
        <end position="149"/>
    </location>
</feature>
<feature type="transmembrane region" description="Helical" evidence="14">
    <location>
        <begin position="169"/>
        <end position="190"/>
    </location>
</feature>
<dbReference type="EMBL" id="VOFY01002022">
    <property type="protein sequence ID" value="KAA8577757.1"/>
    <property type="molecule type" value="Genomic_DNA"/>
</dbReference>
<feature type="transmembrane region" description="Helical" evidence="14">
    <location>
        <begin position="338"/>
        <end position="361"/>
    </location>
</feature>
<dbReference type="InterPro" id="IPR000276">
    <property type="entry name" value="GPCR_Rhodpsn"/>
</dbReference>
<evidence type="ECO:0000259" key="15">
    <source>
        <dbReference type="PROSITE" id="PS50262"/>
    </source>
</evidence>
<evidence type="ECO:0000256" key="9">
    <source>
        <dbReference type="ARBA" id="ARBA00023157"/>
    </source>
</evidence>
<evidence type="ECO:0000256" key="10">
    <source>
        <dbReference type="ARBA" id="ARBA00023170"/>
    </source>
</evidence>
<evidence type="ECO:0000313" key="16">
    <source>
        <dbReference type="EMBL" id="KAA8577757.1"/>
    </source>
</evidence>
<keyword evidence="7 13" id="KW-0297">G-protein coupled receptor</keyword>
<dbReference type="FunFam" id="1.20.1070.10:FF:000024">
    <property type="entry name" value="Olfactory receptor"/>
    <property type="match status" value="1"/>
</dbReference>
<dbReference type="GO" id="GO:0004930">
    <property type="term" value="F:G protein-coupled receptor activity"/>
    <property type="evidence" value="ECO:0007669"/>
    <property type="project" value="UniProtKB-KW"/>
</dbReference>
<evidence type="ECO:0000256" key="4">
    <source>
        <dbReference type="ARBA" id="ARBA00022692"/>
    </source>
</evidence>
<evidence type="ECO:0000256" key="5">
    <source>
        <dbReference type="ARBA" id="ARBA00022725"/>
    </source>
</evidence>
<dbReference type="GO" id="GO:0005549">
    <property type="term" value="F:odorant binding"/>
    <property type="evidence" value="ECO:0007669"/>
    <property type="project" value="TreeGrafter"/>
</dbReference>
<keyword evidence="8 14" id="KW-0472">Membrane</keyword>
<name>A0A5J5C7V8_9PERO</name>
<evidence type="ECO:0000256" key="13">
    <source>
        <dbReference type="RuleBase" id="RU000688"/>
    </source>
</evidence>
<sequence>MRCHREGCDTWMETISEAVKEEFTKLSIRVMLQGNGKAIYLYRRAEVPCESFRRRGRIMKAGEPGMCPAAEGADMQEPAVGQGAAKVVEIDANHPANQKENRPPPFVNPLSNSIIVYLIWFHENLHEPMYIFIAALLVNSVLYSTNIYPKLLVDFLSEKQIISYSACLFQFYIFYTLGCSEFLLLSAMAYDRYVSICKPLQYHTIMTKTTVSIFMFFAWLGPACHILVLTILSSEAKLCDLTLKGIFCNNSIYKLQCVTSRVITIFGVVCLIDLSILPMLFVVFTYSRIFIITYRSSREVRRKAAQTCLPHLLVLISFSILSVYDVSIARVESNFPKIARLIMTLQILLYHPLFNPLIYGLKMKDISKHLKRLFCSAKMI</sequence>
<comment type="similarity">
    <text evidence="13">Belongs to the G-protein coupled receptor 1 family.</text>
</comment>
<dbReference type="SUPFAM" id="SSF81321">
    <property type="entry name" value="Family A G protein-coupled receptor-like"/>
    <property type="match status" value="1"/>
</dbReference>
<feature type="transmembrane region" description="Helical" evidence="14">
    <location>
        <begin position="308"/>
        <end position="326"/>
    </location>
</feature>
<evidence type="ECO:0000256" key="7">
    <source>
        <dbReference type="ARBA" id="ARBA00023040"/>
    </source>
</evidence>
<keyword evidence="5 14" id="KW-0552">Olfaction</keyword>
<dbReference type="PRINTS" id="PR00245">
    <property type="entry name" value="OLFACTORYR"/>
</dbReference>
<evidence type="ECO:0000256" key="14">
    <source>
        <dbReference type="RuleBase" id="RU363047"/>
    </source>
</evidence>
<keyword evidence="11" id="KW-0325">Glycoprotein</keyword>
<feature type="transmembrane region" description="Helical" evidence="14">
    <location>
        <begin position="263"/>
        <end position="287"/>
    </location>
</feature>
<dbReference type="PANTHER" id="PTHR26451">
    <property type="entry name" value="G_PROTEIN_RECEP_F1_2 DOMAIN-CONTAINING PROTEIN"/>
    <property type="match status" value="1"/>
</dbReference>
<evidence type="ECO:0000256" key="6">
    <source>
        <dbReference type="ARBA" id="ARBA00022989"/>
    </source>
</evidence>
<organism evidence="16 17">
    <name type="scientific">Etheostoma spectabile</name>
    <name type="common">orangethroat darter</name>
    <dbReference type="NCBI Taxonomy" id="54343"/>
    <lineage>
        <taxon>Eukaryota</taxon>
        <taxon>Metazoa</taxon>
        <taxon>Chordata</taxon>
        <taxon>Craniata</taxon>
        <taxon>Vertebrata</taxon>
        <taxon>Euteleostomi</taxon>
        <taxon>Actinopterygii</taxon>
        <taxon>Neopterygii</taxon>
        <taxon>Teleostei</taxon>
        <taxon>Neoteleostei</taxon>
        <taxon>Acanthomorphata</taxon>
        <taxon>Eupercaria</taxon>
        <taxon>Perciformes</taxon>
        <taxon>Percoidei</taxon>
        <taxon>Percidae</taxon>
        <taxon>Etheostomatinae</taxon>
        <taxon>Etheostoma</taxon>
    </lineage>
</organism>
<dbReference type="InterPro" id="IPR052921">
    <property type="entry name" value="GPCR1_Superfamily_Member"/>
</dbReference>
<keyword evidence="12 13" id="KW-0807">Transducer</keyword>
<accession>A0A5J5C7V8</accession>
<keyword evidence="2 14" id="KW-1003">Cell membrane</keyword>
<evidence type="ECO:0000256" key="3">
    <source>
        <dbReference type="ARBA" id="ARBA00022606"/>
    </source>
</evidence>
<dbReference type="Proteomes" id="UP000327493">
    <property type="component" value="Unassembled WGS sequence"/>
</dbReference>
<keyword evidence="4 13" id="KW-0812">Transmembrane</keyword>
<evidence type="ECO:0000256" key="2">
    <source>
        <dbReference type="ARBA" id="ARBA00022475"/>
    </source>
</evidence>
<feature type="transmembrane region" description="Helical" evidence="14">
    <location>
        <begin position="211"/>
        <end position="232"/>
    </location>
</feature>
<comment type="caution">
    <text evidence="16">The sequence shown here is derived from an EMBL/GenBank/DDBJ whole genome shotgun (WGS) entry which is preliminary data.</text>
</comment>
<protein>
    <recommendedName>
        <fullName evidence="14">Olfactory receptor</fullName>
    </recommendedName>
</protein>
<feature type="domain" description="G-protein coupled receptors family 1 profile" evidence="15">
    <location>
        <begin position="111"/>
        <end position="359"/>
    </location>
</feature>
<dbReference type="PROSITE" id="PS00237">
    <property type="entry name" value="G_PROTEIN_RECEP_F1_1"/>
    <property type="match status" value="1"/>
</dbReference>
<keyword evidence="9" id="KW-1015">Disulfide bond</keyword>
<dbReference type="PRINTS" id="PR00237">
    <property type="entry name" value="GPCRRHODOPSN"/>
</dbReference>
<dbReference type="PROSITE" id="PS50262">
    <property type="entry name" value="G_PROTEIN_RECEP_F1_2"/>
    <property type="match status" value="1"/>
</dbReference>
<dbReference type="GO" id="GO:0005886">
    <property type="term" value="C:plasma membrane"/>
    <property type="evidence" value="ECO:0007669"/>
    <property type="project" value="UniProtKB-SubCell"/>
</dbReference>
<dbReference type="Gene3D" id="1.20.1070.10">
    <property type="entry name" value="Rhodopsin 7-helix transmembrane proteins"/>
    <property type="match status" value="1"/>
</dbReference>
<evidence type="ECO:0000313" key="17">
    <source>
        <dbReference type="Proteomes" id="UP000327493"/>
    </source>
</evidence>
<keyword evidence="17" id="KW-1185">Reference proteome</keyword>
<keyword evidence="6 14" id="KW-1133">Transmembrane helix</keyword>